<name>A0A7J7DA15_TRIWF</name>
<dbReference type="GO" id="GO:0003677">
    <property type="term" value="F:DNA binding"/>
    <property type="evidence" value="ECO:0007669"/>
    <property type="project" value="InterPro"/>
</dbReference>
<evidence type="ECO:0000256" key="2">
    <source>
        <dbReference type="ARBA" id="ARBA00023242"/>
    </source>
</evidence>
<dbReference type="InterPro" id="IPR005571">
    <property type="entry name" value="RNA_pol_Rpb5_N"/>
</dbReference>
<keyword evidence="6" id="KW-0240">DNA-directed RNA polymerase</keyword>
<keyword evidence="7" id="KW-1185">Reference proteome</keyword>
<protein>
    <submittedName>
        <fullName evidence="6">DNA-directed RNA polymerase II putative isoform 1</fullName>
    </submittedName>
</protein>
<dbReference type="HAMAP" id="MF_00025">
    <property type="entry name" value="RNApol_Rpo5_RPB5"/>
    <property type="match status" value="1"/>
</dbReference>
<dbReference type="Pfam" id="PF01191">
    <property type="entry name" value="RNA_pol_Rpb5_C"/>
    <property type="match status" value="1"/>
</dbReference>
<dbReference type="GO" id="GO:0005666">
    <property type="term" value="C:RNA polymerase III complex"/>
    <property type="evidence" value="ECO:0007669"/>
    <property type="project" value="TreeGrafter"/>
</dbReference>
<dbReference type="OrthoDB" id="248779at2759"/>
<evidence type="ECO:0000259" key="4">
    <source>
        <dbReference type="Pfam" id="PF01191"/>
    </source>
</evidence>
<keyword evidence="2" id="KW-0539">Nucleus</keyword>
<dbReference type="Gene3D" id="3.40.1340.10">
    <property type="entry name" value="RNA polymerase, Rpb5, N-terminal domain"/>
    <property type="match status" value="1"/>
</dbReference>
<dbReference type="FunFam" id="3.40.1340.10:FF:000001">
    <property type="entry name" value="DNA-directed RNA polymerases I, II, and III subunit RPABC1"/>
    <property type="match status" value="1"/>
</dbReference>
<dbReference type="InterPro" id="IPR035913">
    <property type="entry name" value="RPB5-like_sf"/>
</dbReference>
<dbReference type="GO" id="GO:0003899">
    <property type="term" value="F:DNA-directed RNA polymerase activity"/>
    <property type="evidence" value="ECO:0007669"/>
    <property type="project" value="InterPro"/>
</dbReference>
<dbReference type="GO" id="GO:0042797">
    <property type="term" value="P:tRNA transcription by RNA polymerase III"/>
    <property type="evidence" value="ECO:0007669"/>
    <property type="project" value="TreeGrafter"/>
</dbReference>
<evidence type="ECO:0000256" key="1">
    <source>
        <dbReference type="ARBA" id="ARBA00004123"/>
    </source>
</evidence>
<dbReference type="PANTHER" id="PTHR10535">
    <property type="entry name" value="DNA-DIRECTED RNA POLYMERASES I, II, AND III SUBUNIT RPABC1"/>
    <property type="match status" value="1"/>
</dbReference>
<organism evidence="6 7">
    <name type="scientific">Tripterygium wilfordii</name>
    <name type="common">Thunder God vine</name>
    <dbReference type="NCBI Taxonomy" id="458696"/>
    <lineage>
        <taxon>Eukaryota</taxon>
        <taxon>Viridiplantae</taxon>
        <taxon>Streptophyta</taxon>
        <taxon>Embryophyta</taxon>
        <taxon>Tracheophyta</taxon>
        <taxon>Spermatophyta</taxon>
        <taxon>Magnoliopsida</taxon>
        <taxon>eudicotyledons</taxon>
        <taxon>Gunneridae</taxon>
        <taxon>Pentapetalae</taxon>
        <taxon>rosids</taxon>
        <taxon>fabids</taxon>
        <taxon>Celastrales</taxon>
        <taxon>Celastraceae</taxon>
        <taxon>Tripterygium</taxon>
    </lineage>
</organism>
<reference evidence="6 7" key="1">
    <citation type="journal article" date="2020" name="Nat. Commun.">
        <title>Genome of Tripterygium wilfordii and identification of cytochrome P450 involved in triptolide biosynthesis.</title>
        <authorList>
            <person name="Tu L."/>
            <person name="Su P."/>
            <person name="Zhang Z."/>
            <person name="Gao L."/>
            <person name="Wang J."/>
            <person name="Hu T."/>
            <person name="Zhou J."/>
            <person name="Zhang Y."/>
            <person name="Zhao Y."/>
            <person name="Liu Y."/>
            <person name="Song Y."/>
            <person name="Tong Y."/>
            <person name="Lu Y."/>
            <person name="Yang J."/>
            <person name="Xu C."/>
            <person name="Jia M."/>
            <person name="Peters R.J."/>
            <person name="Huang L."/>
            <person name="Gao W."/>
        </authorList>
    </citation>
    <scope>NUCLEOTIDE SEQUENCE [LARGE SCALE GENOMIC DNA]</scope>
    <source>
        <strain evidence="7">cv. XIE 37</strain>
        <tissue evidence="6">Leaf</tissue>
    </source>
</reference>
<evidence type="ECO:0000313" key="6">
    <source>
        <dbReference type="EMBL" id="KAF5742916.1"/>
    </source>
</evidence>
<dbReference type="GO" id="GO:0005665">
    <property type="term" value="C:RNA polymerase II, core complex"/>
    <property type="evidence" value="ECO:0007669"/>
    <property type="project" value="TreeGrafter"/>
</dbReference>
<dbReference type="PIRSF" id="PIRSF000747">
    <property type="entry name" value="RPB5"/>
    <property type="match status" value="1"/>
</dbReference>
<dbReference type="GO" id="GO:0006366">
    <property type="term" value="P:transcription by RNA polymerase II"/>
    <property type="evidence" value="ECO:0007669"/>
    <property type="project" value="TreeGrafter"/>
</dbReference>
<feature type="domain" description="RNA polymerase subunit H/Rpb5 C-terminal" evidence="4">
    <location>
        <begin position="138"/>
        <end position="209"/>
    </location>
</feature>
<evidence type="ECO:0000256" key="3">
    <source>
        <dbReference type="ARBA" id="ARBA00025765"/>
    </source>
</evidence>
<evidence type="ECO:0000259" key="5">
    <source>
        <dbReference type="Pfam" id="PF03871"/>
    </source>
</evidence>
<accession>A0A7J7DA15</accession>
<dbReference type="EMBL" id="JAAARO010000009">
    <property type="protein sequence ID" value="KAF5742916.1"/>
    <property type="molecule type" value="Genomic_DNA"/>
</dbReference>
<dbReference type="InterPro" id="IPR036710">
    <property type="entry name" value="RNA_pol_Rpb5_N_sf"/>
</dbReference>
<dbReference type="GO" id="GO:0006362">
    <property type="term" value="P:transcription elongation by RNA polymerase I"/>
    <property type="evidence" value="ECO:0007669"/>
    <property type="project" value="TreeGrafter"/>
</dbReference>
<dbReference type="InterPro" id="IPR014381">
    <property type="entry name" value="Arch_Rpo5/euc_Rpb5"/>
</dbReference>
<dbReference type="InterPro" id="IPR000783">
    <property type="entry name" value="RNA_pol_subH/Rpb5_C"/>
</dbReference>
<dbReference type="Gene3D" id="3.90.940.20">
    <property type="entry name" value="RPB5-like RNA polymerase subunit"/>
    <property type="match status" value="1"/>
</dbReference>
<feature type="domain" description="RNA polymerase Rpb5 N-terminal" evidence="5">
    <location>
        <begin position="6"/>
        <end position="91"/>
    </location>
</feature>
<proteinExistence type="inferred from homology"/>
<dbReference type="AlphaFoldDB" id="A0A7J7DA15"/>
<dbReference type="NCBIfam" id="NF007129">
    <property type="entry name" value="PRK09570.1"/>
    <property type="match status" value="1"/>
</dbReference>
<evidence type="ECO:0000313" key="7">
    <source>
        <dbReference type="Proteomes" id="UP000593562"/>
    </source>
</evidence>
<comment type="subcellular location">
    <subcellularLocation>
        <location evidence="1">Nucleus</location>
    </subcellularLocation>
</comment>
<dbReference type="Pfam" id="PF03871">
    <property type="entry name" value="RNA_pol_Rpb5_N"/>
    <property type="match status" value="1"/>
</dbReference>
<dbReference type="SUPFAM" id="SSF55287">
    <property type="entry name" value="RPB5-like RNA polymerase subunit"/>
    <property type="match status" value="1"/>
</dbReference>
<dbReference type="InParanoid" id="A0A7J7DA15"/>
<dbReference type="SUPFAM" id="SSF53036">
    <property type="entry name" value="Eukaryotic RPB5 N-terminal domain"/>
    <property type="match status" value="1"/>
</dbReference>
<gene>
    <name evidence="6" type="ORF">HS088_TW09G00978</name>
</gene>
<dbReference type="GO" id="GO:0005736">
    <property type="term" value="C:RNA polymerase I complex"/>
    <property type="evidence" value="ECO:0007669"/>
    <property type="project" value="TreeGrafter"/>
</dbReference>
<sequence>MSAADEAIRRLFKAYKTIFKMLSDRGYSVEDSEMKLTMQQFVEKFGEKPKKDGLFMRKNKGENSSDKDHICVFFLEGQKVGVAQVRTCIERLKSEKVFSAILVVERAKGLSPGVNLAIKEVSTRFHIDVFEEAELLSNISEHALVPPHTVLTNQEKKELLDKYRVKEAQLPRILVTDPQAKYHGLKRGQVVKIVRDSQTADTYVTYRYCV</sequence>
<dbReference type="PANTHER" id="PTHR10535:SF15">
    <property type="entry name" value="DNA-DIRECTED RNA POLYMERASE SUBUNIT 5-LIKE PROTEIN 1"/>
    <property type="match status" value="1"/>
</dbReference>
<comment type="caution">
    <text evidence="6">The sequence shown here is derived from an EMBL/GenBank/DDBJ whole genome shotgun (WGS) entry which is preliminary data.</text>
</comment>
<keyword evidence="6" id="KW-0804">Transcription</keyword>
<dbReference type="Proteomes" id="UP000593562">
    <property type="component" value="Unassembled WGS sequence"/>
</dbReference>
<comment type="similarity">
    <text evidence="3">Belongs to the archaeal Rpo5/eukaryotic RPB5 RNA polymerase subunit family.</text>
</comment>
<dbReference type="FunFam" id="3.90.940.20:FF:000001">
    <property type="entry name" value="DNA-directed RNA polymerases I, II, and III subunit RPABC1"/>
    <property type="match status" value="1"/>
</dbReference>